<accession>A0AAD7P3C0</accession>
<evidence type="ECO:0000313" key="2">
    <source>
        <dbReference type="Proteomes" id="UP001215598"/>
    </source>
</evidence>
<sequence>MSQSLLPSVLPSRPAVSDVTTTPEQLQTALGLAKVTSPQECAMERATPIENLLFASADCFRLFPSRERVMAHRKRDHNSSDWENTDHIITWND</sequence>
<dbReference type="EMBL" id="JARKIB010000001">
    <property type="protein sequence ID" value="KAJ7786121.1"/>
    <property type="molecule type" value="Genomic_DNA"/>
</dbReference>
<protein>
    <submittedName>
        <fullName evidence="1">Uncharacterized protein</fullName>
    </submittedName>
</protein>
<name>A0AAD7P3C0_9AGAR</name>
<gene>
    <name evidence="1" type="ORF">B0H16DRAFT_1295108</name>
</gene>
<evidence type="ECO:0000313" key="1">
    <source>
        <dbReference type="EMBL" id="KAJ7786121.1"/>
    </source>
</evidence>
<comment type="caution">
    <text evidence="1">The sequence shown here is derived from an EMBL/GenBank/DDBJ whole genome shotgun (WGS) entry which is preliminary data.</text>
</comment>
<dbReference type="AlphaFoldDB" id="A0AAD7P3C0"/>
<keyword evidence="2" id="KW-1185">Reference proteome</keyword>
<dbReference type="Proteomes" id="UP001215598">
    <property type="component" value="Unassembled WGS sequence"/>
</dbReference>
<reference evidence="1" key="1">
    <citation type="submission" date="2023-03" db="EMBL/GenBank/DDBJ databases">
        <title>Massive genome expansion in bonnet fungi (Mycena s.s.) driven by repeated elements and novel gene families across ecological guilds.</title>
        <authorList>
            <consortium name="Lawrence Berkeley National Laboratory"/>
            <person name="Harder C.B."/>
            <person name="Miyauchi S."/>
            <person name="Viragh M."/>
            <person name="Kuo A."/>
            <person name="Thoen E."/>
            <person name="Andreopoulos B."/>
            <person name="Lu D."/>
            <person name="Skrede I."/>
            <person name="Drula E."/>
            <person name="Henrissat B."/>
            <person name="Morin E."/>
            <person name="Kohler A."/>
            <person name="Barry K."/>
            <person name="LaButti K."/>
            <person name="Morin E."/>
            <person name="Salamov A."/>
            <person name="Lipzen A."/>
            <person name="Mereny Z."/>
            <person name="Hegedus B."/>
            <person name="Baldrian P."/>
            <person name="Stursova M."/>
            <person name="Weitz H."/>
            <person name="Taylor A."/>
            <person name="Grigoriev I.V."/>
            <person name="Nagy L.G."/>
            <person name="Martin F."/>
            <person name="Kauserud H."/>
        </authorList>
    </citation>
    <scope>NUCLEOTIDE SEQUENCE</scope>
    <source>
        <strain evidence="1">CBHHK182m</strain>
    </source>
</reference>
<proteinExistence type="predicted"/>
<organism evidence="1 2">
    <name type="scientific">Mycena metata</name>
    <dbReference type="NCBI Taxonomy" id="1033252"/>
    <lineage>
        <taxon>Eukaryota</taxon>
        <taxon>Fungi</taxon>
        <taxon>Dikarya</taxon>
        <taxon>Basidiomycota</taxon>
        <taxon>Agaricomycotina</taxon>
        <taxon>Agaricomycetes</taxon>
        <taxon>Agaricomycetidae</taxon>
        <taxon>Agaricales</taxon>
        <taxon>Marasmiineae</taxon>
        <taxon>Mycenaceae</taxon>
        <taxon>Mycena</taxon>
    </lineage>
</organism>